<evidence type="ECO:0000259" key="8">
    <source>
        <dbReference type="Pfam" id="PF04039"/>
    </source>
</evidence>
<evidence type="ECO:0000256" key="1">
    <source>
        <dbReference type="ARBA" id="ARBA00004651"/>
    </source>
</evidence>
<name>A0A937XB94_UNCEI</name>
<feature type="domain" description="Na+/H+ antiporter MnhB subunit-related protein" evidence="8">
    <location>
        <begin position="10"/>
        <end position="133"/>
    </location>
</feature>
<keyword evidence="3" id="KW-1003">Cell membrane</keyword>
<keyword evidence="6 7" id="KW-0472">Membrane</keyword>
<evidence type="ECO:0000313" key="9">
    <source>
        <dbReference type="EMBL" id="MBM3318890.1"/>
    </source>
</evidence>
<gene>
    <name evidence="9" type="ORF">FJY75_13665</name>
</gene>
<protein>
    <recommendedName>
        <fullName evidence="8">Na+/H+ antiporter MnhB subunit-related protein domain-containing protein</fullName>
    </recommendedName>
</protein>
<comment type="caution">
    <text evidence="9">The sequence shown here is derived from an EMBL/GenBank/DDBJ whole genome shotgun (WGS) entry which is preliminary data.</text>
</comment>
<evidence type="ECO:0000256" key="3">
    <source>
        <dbReference type="ARBA" id="ARBA00022475"/>
    </source>
</evidence>
<feature type="transmembrane region" description="Helical" evidence="7">
    <location>
        <begin position="40"/>
        <end position="59"/>
    </location>
</feature>
<comment type="similarity">
    <text evidence="2">Belongs to the CPA3 antiporters (TC 2.A.63) subunit B family.</text>
</comment>
<sequence>MISRYDSLMARVTSTFIAPAIQVYAFYVIAHGHYSPGGGFQGGVMLAASTVLLRFVLGSEEGYRRFPPRRAALFGALGVLCFALIGTVPLLRGGAFLDYGMLPIVGAGEALRRYIGILLVEVSIGFAVWGSLVVIFDALTAPGNGADEGGRS</sequence>
<dbReference type="Proteomes" id="UP000748308">
    <property type="component" value="Unassembled WGS sequence"/>
</dbReference>
<evidence type="ECO:0000256" key="7">
    <source>
        <dbReference type="SAM" id="Phobius"/>
    </source>
</evidence>
<reference evidence="9" key="1">
    <citation type="submission" date="2019-03" db="EMBL/GenBank/DDBJ databases">
        <title>Lake Tanganyika Metagenome-Assembled Genomes (MAGs).</title>
        <authorList>
            <person name="Tran P."/>
        </authorList>
    </citation>
    <scope>NUCLEOTIDE SEQUENCE</scope>
    <source>
        <strain evidence="9">M_DeepCast_400m_m2_100</strain>
    </source>
</reference>
<evidence type="ECO:0000313" key="10">
    <source>
        <dbReference type="Proteomes" id="UP000748308"/>
    </source>
</evidence>
<keyword evidence="5 7" id="KW-1133">Transmembrane helix</keyword>
<organism evidence="9 10">
    <name type="scientific">Eiseniibacteriota bacterium</name>
    <dbReference type="NCBI Taxonomy" id="2212470"/>
    <lineage>
        <taxon>Bacteria</taxon>
        <taxon>Candidatus Eiseniibacteriota</taxon>
    </lineage>
</organism>
<proteinExistence type="inferred from homology"/>
<feature type="transmembrane region" description="Helical" evidence="7">
    <location>
        <begin position="71"/>
        <end position="91"/>
    </location>
</feature>
<evidence type="ECO:0000256" key="4">
    <source>
        <dbReference type="ARBA" id="ARBA00022692"/>
    </source>
</evidence>
<accession>A0A937XB94</accession>
<dbReference type="InterPro" id="IPR050622">
    <property type="entry name" value="CPA3_antiporter_subunitB"/>
</dbReference>
<feature type="transmembrane region" description="Helical" evidence="7">
    <location>
        <begin position="111"/>
        <end position="136"/>
    </location>
</feature>
<dbReference type="EMBL" id="VGIY01000531">
    <property type="protein sequence ID" value="MBM3318890.1"/>
    <property type="molecule type" value="Genomic_DNA"/>
</dbReference>
<keyword evidence="4 7" id="KW-0812">Transmembrane</keyword>
<dbReference type="AlphaFoldDB" id="A0A937XB94"/>
<dbReference type="InterPro" id="IPR007182">
    <property type="entry name" value="MnhB"/>
</dbReference>
<dbReference type="GO" id="GO:0005886">
    <property type="term" value="C:plasma membrane"/>
    <property type="evidence" value="ECO:0007669"/>
    <property type="project" value="UniProtKB-SubCell"/>
</dbReference>
<dbReference type="Pfam" id="PF04039">
    <property type="entry name" value="MnhB"/>
    <property type="match status" value="1"/>
</dbReference>
<dbReference type="PANTHER" id="PTHR33932:SF4">
    <property type="entry name" value="NA(+)_H(+) ANTIPORTER SUBUNIT B"/>
    <property type="match status" value="1"/>
</dbReference>
<evidence type="ECO:0000256" key="2">
    <source>
        <dbReference type="ARBA" id="ARBA00009425"/>
    </source>
</evidence>
<evidence type="ECO:0000256" key="5">
    <source>
        <dbReference type="ARBA" id="ARBA00022989"/>
    </source>
</evidence>
<feature type="transmembrane region" description="Helical" evidence="7">
    <location>
        <begin position="12"/>
        <end position="34"/>
    </location>
</feature>
<evidence type="ECO:0000256" key="6">
    <source>
        <dbReference type="ARBA" id="ARBA00023136"/>
    </source>
</evidence>
<dbReference type="PANTHER" id="PTHR33932">
    <property type="entry name" value="NA(+)/H(+) ANTIPORTER SUBUNIT B"/>
    <property type="match status" value="1"/>
</dbReference>
<comment type="subcellular location">
    <subcellularLocation>
        <location evidence="1">Cell membrane</location>
        <topology evidence="1">Multi-pass membrane protein</topology>
    </subcellularLocation>
</comment>